<dbReference type="InterPro" id="IPR004659">
    <property type="entry name" value="RNase_E/G"/>
</dbReference>
<keyword evidence="7" id="KW-0820">tRNA-binding</keyword>
<evidence type="ECO:0000313" key="17">
    <source>
        <dbReference type="EMBL" id="RXE59204.1"/>
    </source>
</evidence>
<dbReference type="GO" id="GO:0004519">
    <property type="term" value="F:endonuclease activity"/>
    <property type="evidence" value="ECO:0007669"/>
    <property type="project" value="UniProtKB-KW"/>
</dbReference>
<name>A0A4Q0I4I2_9FIRM</name>
<dbReference type="EMBL" id="RLII01000008">
    <property type="protein sequence ID" value="RXE59204.1"/>
    <property type="molecule type" value="Genomic_DNA"/>
</dbReference>
<evidence type="ECO:0000256" key="1">
    <source>
        <dbReference type="ARBA" id="ARBA00001946"/>
    </source>
</evidence>
<keyword evidence="8" id="KW-0819">tRNA processing</keyword>
<evidence type="ECO:0000256" key="6">
    <source>
        <dbReference type="ARBA" id="ARBA00022552"/>
    </source>
</evidence>
<dbReference type="Gene3D" id="3.40.1260.20">
    <property type="entry name" value="Ribonuclease E, catalytic domain"/>
    <property type="match status" value="1"/>
</dbReference>
<dbReference type="Gene3D" id="2.40.50.140">
    <property type="entry name" value="Nucleic acid-binding proteins"/>
    <property type="match status" value="1"/>
</dbReference>
<evidence type="ECO:0000256" key="14">
    <source>
        <dbReference type="ARBA" id="ARBA00022842"/>
    </source>
</evidence>
<dbReference type="GO" id="GO:0046872">
    <property type="term" value="F:metal ion binding"/>
    <property type="evidence" value="ECO:0007669"/>
    <property type="project" value="UniProtKB-KW"/>
</dbReference>
<evidence type="ECO:0000256" key="8">
    <source>
        <dbReference type="ARBA" id="ARBA00022694"/>
    </source>
</evidence>
<comment type="subcellular location">
    <subcellularLocation>
        <location evidence="2">Cytoplasm</location>
    </subcellularLocation>
</comment>
<dbReference type="NCBIfam" id="TIGR00757">
    <property type="entry name" value="RNaseEG"/>
    <property type="match status" value="1"/>
</dbReference>
<keyword evidence="15" id="KW-0694">RNA-binding</keyword>
<dbReference type="SMART" id="SM00316">
    <property type="entry name" value="S1"/>
    <property type="match status" value="1"/>
</dbReference>
<keyword evidence="6" id="KW-0698">rRNA processing</keyword>
<dbReference type="RefSeq" id="WP_128705982.1">
    <property type="nucleotide sequence ID" value="NZ_RLII01000008.1"/>
</dbReference>
<evidence type="ECO:0000259" key="16">
    <source>
        <dbReference type="PROSITE" id="PS50126"/>
    </source>
</evidence>
<dbReference type="InterPro" id="IPR003029">
    <property type="entry name" value="S1_domain"/>
</dbReference>
<comment type="similarity">
    <text evidence="3">Belongs to the RNase E/G family. RNase G subfamily.</text>
</comment>
<keyword evidence="12" id="KW-0255">Endonuclease</keyword>
<dbReference type="GO" id="GO:0000049">
    <property type="term" value="F:tRNA binding"/>
    <property type="evidence" value="ECO:0007669"/>
    <property type="project" value="UniProtKB-KW"/>
</dbReference>
<evidence type="ECO:0000256" key="2">
    <source>
        <dbReference type="ARBA" id="ARBA00004496"/>
    </source>
</evidence>
<keyword evidence="11" id="KW-0699">rRNA-binding</keyword>
<dbReference type="Pfam" id="PF10150">
    <property type="entry name" value="RNase_E_G"/>
    <property type="match status" value="1"/>
</dbReference>
<keyword evidence="13" id="KW-0378">Hydrolase</keyword>
<evidence type="ECO:0000256" key="10">
    <source>
        <dbReference type="ARBA" id="ARBA00022723"/>
    </source>
</evidence>
<keyword evidence="18" id="KW-1185">Reference proteome</keyword>
<dbReference type="InterPro" id="IPR012340">
    <property type="entry name" value="NA-bd_OB-fold"/>
</dbReference>
<dbReference type="GO" id="GO:0006364">
    <property type="term" value="P:rRNA processing"/>
    <property type="evidence" value="ECO:0007669"/>
    <property type="project" value="UniProtKB-KW"/>
</dbReference>
<dbReference type="GO" id="GO:0008033">
    <property type="term" value="P:tRNA processing"/>
    <property type="evidence" value="ECO:0007669"/>
    <property type="project" value="UniProtKB-KW"/>
</dbReference>
<dbReference type="GO" id="GO:0004540">
    <property type="term" value="F:RNA nuclease activity"/>
    <property type="evidence" value="ECO:0007669"/>
    <property type="project" value="InterPro"/>
</dbReference>
<keyword evidence="5" id="KW-0963">Cytoplasm</keyword>
<feature type="domain" description="S1 motif" evidence="16">
    <location>
        <begin position="39"/>
        <end position="130"/>
    </location>
</feature>
<dbReference type="AlphaFoldDB" id="A0A4Q0I4I2"/>
<gene>
    <name evidence="17" type="ORF">EFD62_08645</name>
</gene>
<dbReference type="PANTHER" id="PTHR30001:SF0">
    <property type="entry name" value="RIBONUCLEASE G"/>
    <property type="match status" value="1"/>
</dbReference>
<dbReference type="InterPro" id="IPR048583">
    <property type="entry name" value="RNase_E_G_thioredoxin-like"/>
</dbReference>
<comment type="cofactor">
    <cofactor evidence="1">
        <name>Mg(2+)</name>
        <dbReference type="ChEBI" id="CHEBI:18420"/>
    </cofactor>
</comment>
<dbReference type="Proteomes" id="UP000289166">
    <property type="component" value="Unassembled WGS sequence"/>
</dbReference>
<evidence type="ECO:0000256" key="11">
    <source>
        <dbReference type="ARBA" id="ARBA00022730"/>
    </source>
</evidence>
<keyword evidence="14" id="KW-0460">Magnesium</keyword>
<evidence type="ECO:0000256" key="12">
    <source>
        <dbReference type="ARBA" id="ARBA00022759"/>
    </source>
</evidence>
<reference evidence="18" key="1">
    <citation type="submission" date="2018-11" db="EMBL/GenBank/DDBJ databases">
        <title>Genome sequencing of a novel mesophilic and cellulolytic organism within the genus Hungateiclostridium.</title>
        <authorList>
            <person name="Rettenmaier R."/>
            <person name="Liebl W."/>
            <person name="Zverlov V."/>
        </authorList>
    </citation>
    <scope>NUCLEOTIDE SEQUENCE [LARGE SCALE GENOMIC DNA]</scope>
    <source>
        <strain evidence="18">N2K1</strain>
    </source>
</reference>
<evidence type="ECO:0000256" key="9">
    <source>
        <dbReference type="ARBA" id="ARBA00022722"/>
    </source>
</evidence>
<evidence type="ECO:0000313" key="18">
    <source>
        <dbReference type="Proteomes" id="UP000289166"/>
    </source>
</evidence>
<keyword evidence="9" id="KW-0540">Nuclease</keyword>
<evidence type="ECO:0000256" key="15">
    <source>
        <dbReference type="ARBA" id="ARBA00022884"/>
    </source>
</evidence>
<dbReference type="PROSITE" id="PS50126">
    <property type="entry name" value="S1"/>
    <property type="match status" value="1"/>
</dbReference>
<evidence type="ECO:0000256" key="4">
    <source>
        <dbReference type="ARBA" id="ARBA00017719"/>
    </source>
</evidence>
<dbReference type="CDD" id="cd04453">
    <property type="entry name" value="S1_RNase_E"/>
    <property type="match status" value="1"/>
</dbReference>
<proteinExistence type="inferred from homology"/>
<dbReference type="GO" id="GO:0016787">
    <property type="term" value="F:hydrolase activity"/>
    <property type="evidence" value="ECO:0007669"/>
    <property type="project" value="UniProtKB-KW"/>
</dbReference>
<dbReference type="PANTHER" id="PTHR30001">
    <property type="entry name" value="RIBONUCLEASE"/>
    <property type="match status" value="1"/>
</dbReference>
<evidence type="ECO:0000256" key="3">
    <source>
        <dbReference type="ARBA" id="ARBA00005663"/>
    </source>
</evidence>
<protein>
    <recommendedName>
        <fullName evidence="4">Ribonuclease G</fullName>
    </recommendedName>
</protein>
<keyword evidence="10" id="KW-0479">Metal-binding</keyword>
<evidence type="ECO:0000256" key="7">
    <source>
        <dbReference type="ARBA" id="ARBA00022555"/>
    </source>
</evidence>
<organism evidence="17 18">
    <name type="scientific">Acetivibrio mesophilus</name>
    <dbReference type="NCBI Taxonomy" id="2487273"/>
    <lineage>
        <taxon>Bacteria</taxon>
        <taxon>Bacillati</taxon>
        <taxon>Bacillota</taxon>
        <taxon>Clostridia</taxon>
        <taxon>Eubacteriales</taxon>
        <taxon>Oscillospiraceae</taxon>
        <taxon>Acetivibrio</taxon>
    </lineage>
</organism>
<evidence type="ECO:0000256" key="13">
    <source>
        <dbReference type="ARBA" id="ARBA00022801"/>
    </source>
</evidence>
<dbReference type="GO" id="GO:0005737">
    <property type="term" value="C:cytoplasm"/>
    <property type="evidence" value="ECO:0007669"/>
    <property type="project" value="UniProtKB-SubCell"/>
</dbReference>
<comment type="caution">
    <text evidence="17">The sequence shown here is derived from an EMBL/GenBank/DDBJ whole genome shotgun (WGS) entry which is preliminary data.</text>
</comment>
<evidence type="ECO:0000256" key="5">
    <source>
        <dbReference type="ARBA" id="ARBA00022490"/>
    </source>
</evidence>
<accession>A0A4Q0I4I2</accession>
<dbReference type="GO" id="GO:0019843">
    <property type="term" value="F:rRNA binding"/>
    <property type="evidence" value="ECO:0007669"/>
    <property type="project" value="UniProtKB-KW"/>
</dbReference>
<dbReference type="SUPFAM" id="SSF50249">
    <property type="entry name" value="Nucleic acid-binding proteins"/>
    <property type="match status" value="1"/>
</dbReference>
<dbReference type="Pfam" id="PF20833">
    <property type="entry name" value="RNase_E_G_Thio"/>
    <property type="match status" value="1"/>
</dbReference>
<dbReference type="OrthoDB" id="9804278at2"/>
<dbReference type="InterPro" id="IPR019307">
    <property type="entry name" value="RNA-bd_AU-1/RNase_E/G"/>
</dbReference>
<sequence length="497" mass="57078">MVSEIVVDVGLNERRVALLEDKELVEIFIERNDSERLVGNIYRGRVESVLPGMQAAFIDIGYEKNAFLYVGDAISQKEFSEDDEEVYNEVKSHSIEEILRPGQEITVQVTKEPIGTKGPRVTTHITLPGRQMVLLPNADYVGISRRIEQEEERSKLKKIAEKIKPKNMGIIVRTVSEGKREEDFKNDLNFLVKLWAKIKQREQSGPVPRCLHKDLSIIYRAVRDIFTWNIDRFIINDRQEYNKVLELVEMLSPALKLRVEYFNKNIDLFEHYQIDSMIQKALAKKVWLKCGGYLIIERTKALTVIDVNTGKYVGVNNLEETVLKTNLDAVKEIGKQLRLRDIGGIIIIDFIDMHEPEHQREVIEALKQVLKKDRTKTTVVGMTGLGLIEMTRKKVREGLESMVLHDCPYCEGKGKILTPESVARNIEKEISKYFTKTIANAIMVEVHPTVAEVLRGEDNDNLTRIQNLFNKKVIIKPTAEVSHEEMKIKEVDIDTLL</sequence>